<organism evidence="1 2">
    <name type="scientific">Apiospora marii</name>
    <dbReference type="NCBI Taxonomy" id="335849"/>
    <lineage>
        <taxon>Eukaryota</taxon>
        <taxon>Fungi</taxon>
        <taxon>Dikarya</taxon>
        <taxon>Ascomycota</taxon>
        <taxon>Pezizomycotina</taxon>
        <taxon>Sordariomycetes</taxon>
        <taxon>Xylariomycetidae</taxon>
        <taxon>Amphisphaeriales</taxon>
        <taxon>Apiosporaceae</taxon>
        <taxon>Apiospora</taxon>
    </lineage>
</organism>
<name>A0ABR1STM0_9PEZI</name>
<protein>
    <recommendedName>
        <fullName evidence="3">F-box domain-containing protein</fullName>
    </recommendedName>
</protein>
<gene>
    <name evidence="1" type="ORF">PG991_001034</name>
</gene>
<sequence>MTMGGLNLLELPGELQDSIFLQHCDGVDRLFLRRTCRRLREIITPPLALDIAIVERGDLLMHVPRTMYVCFLCAKLQHRSRFADDMVEGARAICGQDAATRFCLGCGLFQKYTRFDTYRGQMETVTRYGLGQIITIGGSRYIVCLACGDSAGADVTSPRHPMYKFLSAMKSHRKPEHERFCLQPVRALGL</sequence>
<dbReference type="Proteomes" id="UP001396898">
    <property type="component" value="Unassembled WGS sequence"/>
</dbReference>
<evidence type="ECO:0000313" key="2">
    <source>
        <dbReference type="Proteomes" id="UP001396898"/>
    </source>
</evidence>
<proteinExistence type="predicted"/>
<evidence type="ECO:0008006" key="3">
    <source>
        <dbReference type="Google" id="ProtNLM"/>
    </source>
</evidence>
<keyword evidence="2" id="KW-1185">Reference proteome</keyword>
<reference evidence="1 2" key="1">
    <citation type="submission" date="2023-01" db="EMBL/GenBank/DDBJ databases">
        <title>Analysis of 21 Apiospora genomes using comparative genomics revels a genus with tremendous synthesis potential of carbohydrate active enzymes and secondary metabolites.</title>
        <authorList>
            <person name="Sorensen T."/>
        </authorList>
    </citation>
    <scope>NUCLEOTIDE SEQUENCE [LARGE SCALE GENOMIC DNA]</scope>
    <source>
        <strain evidence="1 2">CBS 20057</strain>
    </source>
</reference>
<evidence type="ECO:0000313" key="1">
    <source>
        <dbReference type="EMBL" id="KAK8037688.1"/>
    </source>
</evidence>
<dbReference type="EMBL" id="JAQQWI010000002">
    <property type="protein sequence ID" value="KAK8037688.1"/>
    <property type="molecule type" value="Genomic_DNA"/>
</dbReference>
<accession>A0ABR1STM0</accession>
<comment type="caution">
    <text evidence="1">The sequence shown here is derived from an EMBL/GenBank/DDBJ whole genome shotgun (WGS) entry which is preliminary data.</text>
</comment>